<name>A0A1G2DZC0_9BACT</name>
<proteinExistence type="predicted"/>
<reference evidence="1 2" key="1">
    <citation type="journal article" date="2016" name="Nat. Commun.">
        <title>Thousands of microbial genomes shed light on interconnected biogeochemical processes in an aquifer system.</title>
        <authorList>
            <person name="Anantharaman K."/>
            <person name="Brown C.T."/>
            <person name="Hug L.A."/>
            <person name="Sharon I."/>
            <person name="Castelle C.J."/>
            <person name="Probst A.J."/>
            <person name="Thomas B.C."/>
            <person name="Singh A."/>
            <person name="Wilkins M.J."/>
            <person name="Karaoz U."/>
            <person name="Brodie E.L."/>
            <person name="Williams K.H."/>
            <person name="Hubbard S.S."/>
            <person name="Banfield J.F."/>
        </authorList>
    </citation>
    <scope>NUCLEOTIDE SEQUENCE [LARGE SCALE GENOMIC DNA]</scope>
</reference>
<organism evidence="1 2">
    <name type="scientific">Candidatus Nealsonbacteria bacterium RBG_13_38_11</name>
    <dbReference type="NCBI Taxonomy" id="1801662"/>
    <lineage>
        <taxon>Bacteria</taxon>
        <taxon>Candidatus Nealsoniibacteriota</taxon>
    </lineage>
</organism>
<evidence type="ECO:0000313" key="1">
    <source>
        <dbReference type="EMBL" id="OGZ18401.1"/>
    </source>
</evidence>
<accession>A0A1G2DZC0</accession>
<protein>
    <submittedName>
        <fullName evidence="1">Uncharacterized protein</fullName>
    </submittedName>
</protein>
<dbReference type="EMBL" id="MHLX01000040">
    <property type="protein sequence ID" value="OGZ18401.1"/>
    <property type="molecule type" value="Genomic_DNA"/>
</dbReference>
<evidence type="ECO:0000313" key="2">
    <source>
        <dbReference type="Proteomes" id="UP000176662"/>
    </source>
</evidence>
<comment type="caution">
    <text evidence="1">The sequence shown here is derived from an EMBL/GenBank/DDBJ whole genome shotgun (WGS) entry which is preliminary data.</text>
</comment>
<dbReference type="Proteomes" id="UP000176662">
    <property type="component" value="Unassembled WGS sequence"/>
</dbReference>
<sequence length="65" mass="7753">MEKKLPNSIRKNIRFKKARIHREVLNLKEQERLIDELYKSFAQQKNEELLVKKSEKGKVSLSDAK</sequence>
<dbReference type="AlphaFoldDB" id="A0A1G2DZC0"/>
<gene>
    <name evidence="1" type="ORF">A2Z68_02625</name>
</gene>